<evidence type="ECO:0000256" key="1">
    <source>
        <dbReference type="SAM" id="SignalP"/>
    </source>
</evidence>
<comment type="caution">
    <text evidence="2">The sequence shown here is derived from an EMBL/GenBank/DDBJ whole genome shotgun (WGS) entry which is preliminary data.</text>
</comment>
<keyword evidence="3" id="KW-1185">Reference proteome</keyword>
<dbReference type="EMBL" id="JAUZQC010000023">
    <property type="protein sequence ID" value="KAK5850058.1"/>
    <property type="molecule type" value="Genomic_DNA"/>
</dbReference>
<evidence type="ECO:0000313" key="2">
    <source>
        <dbReference type="EMBL" id="KAK5850058.1"/>
    </source>
</evidence>
<dbReference type="AlphaFoldDB" id="A0AAN8ACB7"/>
<reference evidence="2 3" key="1">
    <citation type="journal article" date="2023" name="Genes (Basel)">
        <title>Chromosome-Level Genome Assembly and Circadian Gene Repertoire of the Patagonia Blennie Eleginops maclovinus-The Closest Ancestral Proxy of Antarctic Cryonotothenioids.</title>
        <authorList>
            <person name="Cheng C.C."/>
            <person name="Rivera-Colon A.G."/>
            <person name="Minhas B.F."/>
            <person name="Wilson L."/>
            <person name="Rayamajhi N."/>
            <person name="Vargas-Chacoff L."/>
            <person name="Catchen J.M."/>
        </authorList>
    </citation>
    <scope>NUCLEOTIDE SEQUENCE [LARGE SCALE GENOMIC DNA]</scope>
    <source>
        <strain evidence="2">JMC-PN-2008</strain>
    </source>
</reference>
<protein>
    <recommendedName>
        <fullName evidence="4">Secreted protein</fullName>
    </recommendedName>
</protein>
<evidence type="ECO:0000313" key="3">
    <source>
        <dbReference type="Proteomes" id="UP001346869"/>
    </source>
</evidence>
<keyword evidence="1" id="KW-0732">Signal</keyword>
<feature type="chain" id="PRO_5042816186" description="Secreted protein" evidence="1">
    <location>
        <begin position="19"/>
        <end position="135"/>
    </location>
</feature>
<sequence>MYPALLLGTWVCCLRVEGSCKEAEKESSLPGGRRKVEQCWVAHVGGGVLGPDDRWKMRRIPRNSVCPCSCVEDSETEERKTSTWQLVTVGTAASASVPQLRGQRQVPHLSNLRLNTEKHRQAVQHRCKREKMERW</sequence>
<gene>
    <name evidence="2" type="ORF">PBY51_014342</name>
</gene>
<name>A0AAN8ACB7_ELEMC</name>
<feature type="signal peptide" evidence="1">
    <location>
        <begin position="1"/>
        <end position="18"/>
    </location>
</feature>
<accession>A0AAN8ACB7</accession>
<dbReference type="Proteomes" id="UP001346869">
    <property type="component" value="Unassembled WGS sequence"/>
</dbReference>
<evidence type="ECO:0008006" key="4">
    <source>
        <dbReference type="Google" id="ProtNLM"/>
    </source>
</evidence>
<organism evidence="2 3">
    <name type="scientific">Eleginops maclovinus</name>
    <name type="common">Patagonian blennie</name>
    <name type="synonym">Eleginus maclovinus</name>
    <dbReference type="NCBI Taxonomy" id="56733"/>
    <lineage>
        <taxon>Eukaryota</taxon>
        <taxon>Metazoa</taxon>
        <taxon>Chordata</taxon>
        <taxon>Craniata</taxon>
        <taxon>Vertebrata</taxon>
        <taxon>Euteleostomi</taxon>
        <taxon>Actinopterygii</taxon>
        <taxon>Neopterygii</taxon>
        <taxon>Teleostei</taxon>
        <taxon>Neoteleostei</taxon>
        <taxon>Acanthomorphata</taxon>
        <taxon>Eupercaria</taxon>
        <taxon>Perciformes</taxon>
        <taxon>Notothenioidei</taxon>
        <taxon>Eleginopidae</taxon>
        <taxon>Eleginops</taxon>
    </lineage>
</organism>
<reference evidence="2 3" key="2">
    <citation type="journal article" date="2023" name="Mol. Biol. Evol.">
        <title>Genomics of Secondarily Temperate Adaptation in the Only Non-Antarctic Icefish.</title>
        <authorList>
            <person name="Rivera-Colon A.G."/>
            <person name="Rayamajhi N."/>
            <person name="Minhas B.F."/>
            <person name="Madrigal G."/>
            <person name="Bilyk K.T."/>
            <person name="Yoon V."/>
            <person name="Hune M."/>
            <person name="Gregory S."/>
            <person name="Cheng C.H.C."/>
            <person name="Catchen J.M."/>
        </authorList>
    </citation>
    <scope>NUCLEOTIDE SEQUENCE [LARGE SCALE GENOMIC DNA]</scope>
    <source>
        <strain evidence="2">JMC-PN-2008</strain>
    </source>
</reference>
<proteinExistence type="predicted"/>